<keyword evidence="1" id="KW-0479">Metal-binding</keyword>
<protein>
    <recommendedName>
        <fullName evidence="6">PHD-type domain-containing protein</fullName>
    </recommendedName>
</protein>
<organism evidence="4 5">
    <name type="scientific">Oedothorax gibbosus</name>
    <dbReference type="NCBI Taxonomy" id="931172"/>
    <lineage>
        <taxon>Eukaryota</taxon>
        <taxon>Metazoa</taxon>
        <taxon>Ecdysozoa</taxon>
        <taxon>Arthropoda</taxon>
        <taxon>Chelicerata</taxon>
        <taxon>Arachnida</taxon>
        <taxon>Araneae</taxon>
        <taxon>Araneomorphae</taxon>
        <taxon>Entelegynae</taxon>
        <taxon>Araneoidea</taxon>
        <taxon>Linyphiidae</taxon>
        <taxon>Erigoninae</taxon>
        <taxon>Oedothorax</taxon>
    </lineage>
</organism>
<sequence length="71" mass="8254">MKDVNKAICYCGLPGDQKKNMLYCLKCKRWLHEECVKCFDVPMLLGDRFYILVCSVCNSGSECLARIELKW</sequence>
<dbReference type="InterPro" id="IPR019786">
    <property type="entry name" value="Zinc_finger_PHD-type_CS"/>
</dbReference>
<keyword evidence="5" id="KW-1185">Reference proteome</keyword>
<keyword evidence="2" id="KW-0863">Zinc-finger</keyword>
<gene>
    <name evidence="4" type="ORF">JTE90_020954</name>
</gene>
<evidence type="ECO:0008006" key="6">
    <source>
        <dbReference type="Google" id="ProtNLM"/>
    </source>
</evidence>
<dbReference type="PROSITE" id="PS01359">
    <property type="entry name" value="ZF_PHD_1"/>
    <property type="match status" value="1"/>
</dbReference>
<accession>A0AAV6U752</accession>
<evidence type="ECO:0000313" key="5">
    <source>
        <dbReference type="Proteomes" id="UP000827092"/>
    </source>
</evidence>
<reference evidence="4 5" key="1">
    <citation type="journal article" date="2022" name="Nat. Ecol. Evol.">
        <title>A masculinizing supergene underlies an exaggerated male reproductive morph in a spider.</title>
        <authorList>
            <person name="Hendrickx F."/>
            <person name="De Corte Z."/>
            <person name="Sonet G."/>
            <person name="Van Belleghem S.M."/>
            <person name="Kostlbacher S."/>
            <person name="Vangestel C."/>
        </authorList>
    </citation>
    <scope>NUCLEOTIDE SEQUENCE [LARGE SCALE GENOMIC DNA]</scope>
    <source>
        <strain evidence="4">W744_W776</strain>
    </source>
</reference>
<dbReference type="AlphaFoldDB" id="A0AAV6U752"/>
<dbReference type="GO" id="GO:0008270">
    <property type="term" value="F:zinc ion binding"/>
    <property type="evidence" value="ECO:0007669"/>
    <property type="project" value="UniProtKB-KW"/>
</dbReference>
<dbReference type="SUPFAM" id="SSF57903">
    <property type="entry name" value="FYVE/PHD zinc finger"/>
    <property type="match status" value="1"/>
</dbReference>
<dbReference type="InterPro" id="IPR011011">
    <property type="entry name" value="Znf_FYVE_PHD"/>
</dbReference>
<dbReference type="Proteomes" id="UP000827092">
    <property type="component" value="Unassembled WGS sequence"/>
</dbReference>
<evidence type="ECO:0000256" key="1">
    <source>
        <dbReference type="ARBA" id="ARBA00022723"/>
    </source>
</evidence>
<proteinExistence type="predicted"/>
<name>A0AAV6U752_9ARAC</name>
<dbReference type="Gene3D" id="3.90.980.20">
    <property type="match status" value="1"/>
</dbReference>
<dbReference type="EMBL" id="JAFNEN010000591">
    <property type="protein sequence ID" value="KAG8179999.1"/>
    <property type="molecule type" value="Genomic_DNA"/>
</dbReference>
<evidence type="ECO:0000313" key="4">
    <source>
        <dbReference type="EMBL" id="KAG8179999.1"/>
    </source>
</evidence>
<evidence type="ECO:0000256" key="3">
    <source>
        <dbReference type="ARBA" id="ARBA00022833"/>
    </source>
</evidence>
<comment type="caution">
    <text evidence="4">The sequence shown here is derived from an EMBL/GenBank/DDBJ whole genome shotgun (WGS) entry which is preliminary data.</text>
</comment>
<keyword evidence="3" id="KW-0862">Zinc</keyword>
<evidence type="ECO:0000256" key="2">
    <source>
        <dbReference type="ARBA" id="ARBA00022771"/>
    </source>
</evidence>